<reference evidence="2 3" key="1">
    <citation type="journal article" date="2019" name="PLoS ONE">
        <title>Genomic analyses reveal an absence of contemporary introgressive admixture between fin whales and blue whales, despite known hybrids.</title>
        <authorList>
            <person name="Westbury M.V."/>
            <person name="Petersen B."/>
            <person name="Lorenzen E.D."/>
        </authorList>
    </citation>
    <scope>NUCLEOTIDE SEQUENCE [LARGE SCALE GENOMIC DNA]</scope>
    <source>
        <strain evidence="2">FinWhale-01</strain>
    </source>
</reference>
<evidence type="ECO:0000313" key="2">
    <source>
        <dbReference type="EMBL" id="KAB0394174.1"/>
    </source>
</evidence>
<feature type="non-terminal residue" evidence="2">
    <location>
        <position position="178"/>
    </location>
</feature>
<keyword evidence="3" id="KW-1185">Reference proteome</keyword>
<name>A0A643C1X0_BALPH</name>
<sequence>TGPHIKAAPPPQTASAPRCIVVTTSYTQPLPDKLGHRAPPWHGWSLLALLMRISSTRSHSPVHKLFVDVPPRFPKPREKQFLATVIVSRLAKPAGEEKPGPGRLSSRPWEEARLATQHPSILGRTRCTPISGQHQDCGSSSKSSEPCWAPDDELPTRTRQPSGLCQPKHLLLTIAQPQ</sequence>
<accession>A0A643C1X0</accession>
<protein>
    <submittedName>
        <fullName evidence="2">Uncharacterized protein</fullName>
    </submittedName>
</protein>
<comment type="caution">
    <text evidence="2">The sequence shown here is derived from an EMBL/GenBank/DDBJ whole genome shotgun (WGS) entry which is preliminary data.</text>
</comment>
<dbReference type="OrthoDB" id="10497169at2759"/>
<evidence type="ECO:0000256" key="1">
    <source>
        <dbReference type="SAM" id="MobiDB-lite"/>
    </source>
</evidence>
<dbReference type="EMBL" id="SGJD01002883">
    <property type="protein sequence ID" value="KAB0394174.1"/>
    <property type="molecule type" value="Genomic_DNA"/>
</dbReference>
<organism evidence="2 3">
    <name type="scientific">Balaenoptera physalus</name>
    <name type="common">Fin whale</name>
    <name type="synonym">Balaena physalus</name>
    <dbReference type="NCBI Taxonomy" id="9770"/>
    <lineage>
        <taxon>Eukaryota</taxon>
        <taxon>Metazoa</taxon>
        <taxon>Chordata</taxon>
        <taxon>Craniata</taxon>
        <taxon>Vertebrata</taxon>
        <taxon>Euteleostomi</taxon>
        <taxon>Mammalia</taxon>
        <taxon>Eutheria</taxon>
        <taxon>Laurasiatheria</taxon>
        <taxon>Artiodactyla</taxon>
        <taxon>Whippomorpha</taxon>
        <taxon>Cetacea</taxon>
        <taxon>Mysticeti</taxon>
        <taxon>Balaenopteridae</taxon>
        <taxon>Balaenoptera</taxon>
    </lineage>
</organism>
<feature type="compositionally biased region" description="Polar residues" evidence="1">
    <location>
        <begin position="128"/>
        <end position="144"/>
    </location>
</feature>
<feature type="non-terminal residue" evidence="2">
    <location>
        <position position="1"/>
    </location>
</feature>
<feature type="region of interest" description="Disordered" evidence="1">
    <location>
        <begin position="123"/>
        <end position="163"/>
    </location>
</feature>
<dbReference type="AlphaFoldDB" id="A0A643C1X0"/>
<proteinExistence type="predicted"/>
<dbReference type="Proteomes" id="UP000437017">
    <property type="component" value="Unassembled WGS sequence"/>
</dbReference>
<gene>
    <name evidence="2" type="ORF">E2I00_009085</name>
</gene>
<evidence type="ECO:0000313" key="3">
    <source>
        <dbReference type="Proteomes" id="UP000437017"/>
    </source>
</evidence>